<proteinExistence type="predicted"/>
<gene>
    <name evidence="2" type="ORF">B0T17DRAFT_564176</name>
</gene>
<dbReference type="InterPro" id="IPR010730">
    <property type="entry name" value="HET"/>
</dbReference>
<comment type="caution">
    <text evidence="2">The sequence shown here is derived from an EMBL/GenBank/DDBJ whole genome shotgun (WGS) entry which is preliminary data.</text>
</comment>
<dbReference type="Pfam" id="PF06985">
    <property type="entry name" value="HET"/>
    <property type="match status" value="1"/>
</dbReference>
<reference evidence="2" key="1">
    <citation type="submission" date="2023-06" db="EMBL/GenBank/DDBJ databases">
        <title>Genome-scale phylogeny and comparative genomics of the fungal order Sordariales.</title>
        <authorList>
            <consortium name="Lawrence Berkeley National Laboratory"/>
            <person name="Hensen N."/>
            <person name="Bonometti L."/>
            <person name="Westerberg I."/>
            <person name="Brannstrom I.O."/>
            <person name="Guillou S."/>
            <person name="Cros-Aarteil S."/>
            <person name="Calhoun S."/>
            <person name="Haridas S."/>
            <person name="Kuo A."/>
            <person name="Mondo S."/>
            <person name="Pangilinan J."/>
            <person name="Riley R."/>
            <person name="LaButti K."/>
            <person name="Andreopoulos B."/>
            <person name="Lipzen A."/>
            <person name="Chen C."/>
            <person name="Yanf M."/>
            <person name="Daum C."/>
            <person name="Ng V."/>
            <person name="Clum A."/>
            <person name="Steindorff A."/>
            <person name="Ohm R."/>
            <person name="Martin F."/>
            <person name="Silar P."/>
            <person name="Natvig D."/>
            <person name="Lalanne C."/>
            <person name="Gautier V."/>
            <person name="Ament-velasquez S.L."/>
            <person name="Kruys A."/>
            <person name="Hutchinson M.I."/>
            <person name="Powell A.J."/>
            <person name="Barry K."/>
            <person name="Miller A.N."/>
            <person name="Grigoriev I.V."/>
            <person name="Debuchy R."/>
            <person name="Gladieux P."/>
            <person name="Thoren M.H."/>
            <person name="Johannesson H."/>
        </authorList>
    </citation>
    <scope>NUCLEOTIDE SEQUENCE</scope>
    <source>
        <strain evidence="2">SMH3391-2</strain>
    </source>
</reference>
<organism evidence="2 3">
    <name type="scientific">Bombardia bombarda</name>
    <dbReference type="NCBI Taxonomy" id="252184"/>
    <lineage>
        <taxon>Eukaryota</taxon>
        <taxon>Fungi</taxon>
        <taxon>Dikarya</taxon>
        <taxon>Ascomycota</taxon>
        <taxon>Pezizomycotina</taxon>
        <taxon>Sordariomycetes</taxon>
        <taxon>Sordariomycetidae</taxon>
        <taxon>Sordariales</taxon>
        <taxon>Lasiosphaeriaceae</taxon>
        <taxon>Bombardia</taxon>
    </lineage>
</organism>
<keyword evidence="3" id="KW-1185">Reference proteome</keyword>
<feature type="domain" description="Heterokaryon incompatibility" evidence="1">
    <location>
        <begin position="24"/>
        <end position="118"/>
    </location>
</feature>
<name>A0AA39WB00_9PEZI</name>
<feature type="non-terminal residue" evidence="2">
    <location>
        <position position="244"/>
    </location>
</feature>
<accession>A0AA39WB00</accession>
<dbReference type="Proteomes" id="UP001174934">
    <property type="component" value="Unassembled WGS sequence"/>
</dbReference>
<sequence length="244" mass="28213">MRLLQCDNGKFSLTKDLNRDIPKYAILSHTWGPDEEEVTYRDIVDGTGVGNVGYEKLRFCAKQSARDGLRYFWIDTCCIDKSNNTELQEAINSMFRWYQNAARCYVYLTDATAAATSRRIEVADPIWESEFRNSRWFTRGWTLQELLAPASVEFFTRDGLWLGDKRSLNQQIHEITGIAVPALRGAALSEFDDEERFRWAEGRQTTREEDGVYCLLGIFGVHMSLIYGEQRPNALRRLKEAIEK</sequence>
<dbReference type="PANTHER" id="PTHR10622">
    <property type="entry name" value="HET DOMAIN-CONTAINING PROTEIN"/>
    <property type="match status" value="1"/>
</dbReference>
<evidence type="ECO:0000313" key="2">
    <source>
        <dbReference type="EMBL" id="KAK0612987.1"/>
    </source>
</evidence>
<dbReference type="PANTHER" id="PTHR10622:SF11">
    <property type="entry name" value="HET-DOMAIN-CONTAINING PROTEIN"/>
    <property type="match status" value="1"/>
</dbReference>
<dbReference type="EMBL" id="JAULSR010000008">
    <property type="protein sequence ID" value="KAK0612987.1"/>
    <property type="molecule type" value="Genomic_DNA"/>
</dbReference>
<evidence type="ECO:0000259" key="1">
    <source>
        <dbReference type="Pfam" id="PF06985"/>
    </source>
</evidence>
<evidence type="ECO:0000313" key="3">
    <source>
        <dbReference type="Proteomes" id="UP001174934"/>
    </source>
</evidence>
<dbReference type="AlphaFoldDB" id="A0AA39WB00"/>
<protein>
    <submittedName>
        <fullName evidence="2">Heterokaryon incompatibility protein-domain-containing protein</fullName>
    </submittedName>
</protein>